<dbReference type="InterPro" id="IPR002751">
    <property type="entry name" value="CbiM/NikMN"/>
</dbReference>
<dbReference type="Gene3D" id="1.10.1760.20">
    <property type="match status" value="1"/>
</dbReference>
<proteinExistence type="predicted"/>
<dbReference type="PANTHER" id="PTHR34229:SF1">
    <property type="entry name" value="METAL TRANSPORT PROTEIN HI_1621-RELATED"/>
    <property type="match status" value="1"/>
</dbReference>
<keyword evidence="6 7" id="KW-0472">Membrane</keyword>
<keyword evidence="2" id="KW-0813">Transport</keyword>
<evidence type="ECO:0000256" key="6">
    <source>
        <dbReference type="ARBA" id="ARBA00023136"/>
    </source>
</evidence>
<evidence type="ECO:0000256" key="7">
    <source>
        <dbReference type="SAM" id="Phobius"/>
    </source>
</evidence>
<name>A0AA46AIM8_9CLOT</name>
<comment type="caution">
    <text evidence="8">The sequence shown here is derived from an EMBL/GenBank/DDBJ whole genome shotgun (WGS) entry which is preliminary data.</text>
</comment>
<comment type="subcellular location">
    <subcellularLocation>
        <location evidence="1">Cell membrane</location>
        <topology evidence="1">Multi-pass membrane protein</topology>
    </subcellularLocation>
</comment>
<feature type="transmembrane region" description="Helical" evidence="7">
    <location>
        <begin position="130"/>
        <end position="150"/>
    </location>
</feature>
<organism evidence="8 9">
    <name type="scientific">Anoxynatronum buryatiense</name>
    <dbReference type="NCBI Taxonomy" id="489973"/>
    <lineage>
        <taxon>Bacteria</taxon>
        <taxon>Bacillati</taxon>
        <taxon>Bacillota</taxon>
        <taxon>Clostridia</taxon>
        <taxon>Eubacteriales</taxon>
        <taxon>Clostridiaceae</taxon>
        <taxon>Anoxynatronum</taxon>
    </lineage>
</organism>
<evidence type="ECO:0000256" key="2">
    <source>
        <dbReference type="ARBA" id="ARBA00022448"/>
    </source>
</evidence>
<dbReference type="RefSeq" id="WP_283408738.1">
    <property type="nucleotide sequence ID" value="NZ_FXUF01000004.1"/>
</dbReference>
<feature type="transmembrane region" description="Helical" evidence="7">
    <location>
        <begin position="6"/>
        <end position="27"/>
    </location>
</feature>
<dbReference type="AlphaFoldDB" id="A0AA46AIM8"/>
<dbReference type="NCBIfam" id="NF004907">
    <property type="entry name" value="PRK06265.2-2"/>
    <property type="match status" value="1"/>
</dbReference>
<reference evidence="8" key="1">
    <citation type="submission" date="2017-05" db="EMBL/GenBank/DDBJ databases">
        <authorList>
            <person name="Varghese N."/>
            <person name="Submissions S."/>
        </authorList>
    </citation>
    <scope>NUCLEOTIDE SEQUENCE</scope>
    <source>
        <strain evidence="8">Su22</strain>
    </source>
</reference>
<protein>
    <submittedName>
        <fullName evidence="8">Cobalt/nickel transport system permease protein</fullName>
    </submittedName>
</protein>
<evidence type="ECO:0000256" key="3">
    <source>
        <dbReference type="ARBA" id="ARBA00022475"/>
    </source>
</evidence>
<dbReference type="GO" id="GO:0005886">
    <property type="term" value="C:plasma membrane"/>
    <property type="evidence" value="ECO:0007669"/>
    <property type="project" value="UniProtKB-SubCell"/>
</dbReference>
<evidence type="ECO:0000256" key="5">
    <source>
        <dbReference type="ARBA" id="ARBA00022989"/>
    </source>
</evidence>
<keyword evidence="3" id="KW-1003">Cell membrane</keyword>
<feature type="transmembrane region" description="Helical" evidence="7">
    <location>
        <begin position="162"/>
        <end position="185"/>
    </location>
</feature>
<keyword evidence="4 7" id="KW-0812">Transmembrane</keyword>
<dbReference type="Proteomes" id="UP001158066">
    <property type="component" value="Unassembled WGS sequence"/>
</dbReference>
<gene>
    <name evidence="8" type="ORF">SAMN06296020_10460</name>
</gene>
<dbReference type="GO" id="GO:0000041">
    <property type="term" value="P:transition metal ion transport"/>
    <property type="evidence" value="ECO:0007669"/>
    <property type="project" value="InterPro"/>
</dbReference>
<keyword evidence="9" id="KW-1185">Reference proteome</keyword>
<dbReference type="PANTHER" id="PTHR34229">
    <property type="entry name" value="METAL TRANSPORT PROTEIN HI_1621-RELATED"/>
    <property type="match status" value="1"/>
</dbReference>
<evidence type="ECO:0000313" key="9">
    <source>
        <dbReference type="Proteomes" id="UP001158066"/>
    </source>
</evidence>
<keyword evidence="5 7" id="KW-1133">Transmembrane helix</keyword>
<sequence>MHLADGVLNAPTIAITYAGTAALVGYGLKQIQEEEIPKISLMTGTFFAVSLISIPVGPSSIHPLIAGLLGVMLGRRAPVALFIGLLLQAILFQHGGLTSLGANTLMLAIPALTARQVYLRLSLSPLVKGMVAGALATVLTVAILVLLLVTSQPLFARGAASVVNLLIIGHLPLVAIEAVVTGFALQLMARAKPQWLEEGGVA</sequence>
<dbReference type="EMBL" id="FXUF01000004">
    <property type="protein sequence ID" value="SMP51100.1"/>
    <property type="molecule type" value="Genomic_DNA"/>
</dbReference>
<evidence type="ECO:0000256" key="1">
    <source>
        <dbReference type="ARBA" id="ARBA00004651"/>
    </source>
</evidence>
<evidence type="ECO:0000256" key="4">
    <source>
        <dbReference type="ARBA" id="ARBA00022692"/>
    </source>
</evidence>
<accession>A0AA46AIM8</accession>
<evidence type="ECO:0000313" key="8">
    <source>
        <dbReference type="EMBL" id="SMP51100.1"/>
    </source>
</evidence>
<dbReference type="Pfam" id="PF01891">
    <property type="entry name" value="CbiM"/>
    <property type="match status" value="1"/>
</dbReference>